<dbReference type="EMBL" id="CGBR01000019">
    <property type="protein sequence ID" value="CFQ66566.1"/>
    <property type="molecule type" value="Genomic_DNA"/>
</dbReference>
<evidence type="ECO:0000313" key="8">
    <source>
        <dbReference type="Proteomes" id="UP000595309"/>
    </source>
</evidence>
<dbReference type="PANTHER" id="PTHR11049:SF5">
    <property type="entry name" value="ACYL-COA THIOESTER HYDROLASE YCIA"/>
    <property type="match status" value="1"/>
</dbReference>
<dbReference type="Proteomes" id="UP000595309">
    <property type="component" value="Chromosome"/>
</dbReference>
<dbReference type="EC" id="3.1.2.-" evidence="5"/>
<dbReference type="OMA" id="MDEMAFL"/>
<dbReference type="GO" id="GO:0009062">
    <property type="term" value="P:fatty acid catabolic process"/>
    <property type="evidence" value="ECO:0007669"/>
    <property type="project" value="TreeGrafter"/>
</dbReference>
<dbReference type="Proteomes" id="UP000048841">
    <property type="component" value="Unassembled WGS sequence"/>
</dbReference>
<evidence type="ECO:0000313" key="6">
    <source>
        <dbReference type="EMBL" id="QQU46937.1"/>
    </source>
</evidence>
<evidence type="ECO:0000256" key="2">
    <source>
        <dbReference type="ARBA" id="ARBA00022801"/>
    </source>
</evidence>
<comment type="similarity">
    <text evidence="1">Belongs to the acyl coenzyme A hydrolase family.</text>
</comment>
<dbReference type="SUPFAM" id="SSF54637">
    <property type="entry name" value="Thioesterase/thiol ester dehydrase-isomerase"/>
    <property type="match status" value="1"/>
</dbReference>
<evidence type="ECO:0000256" key="1">
    <source>
        <dbReference type="ARBA" id="ARBA00010458"/>
    </source>
</evidence>
<dbReference type="GO" id="GO:0052816">
    <property type="term" value="F:long-chain fatty acyl-CoA hydrolase activity"/>
    <property type="evidence" value="ECO:0007669"/>
    <property type="project" value="TreeGrafter"/>
</dbReference>
<dbReference type="Pfam" id="PF03061">
    <property type="entry name" value="4HBT"/>
    <property type="match status" value="1"/>
</dbReference>
<dbReference type="FunFam" id="3.10.129.10:FF:000008">
    <property type="entry name" value="Acyl-CoA thioester hydrolase"/>
    <property type="match status" value="1"/>
</dbReference>
<dbReference type="PATRIC" id="fig|630.129.peg.2305"/>
<dbReference type="InterPro" id="IPR040170">
    <property type="entry name" value="Cytosol_ACT"/>
</dbReference>
<name>A0A0E1NH66_YEREN</name>
<feature type="domain" description="HotDog ACOT-type" evidence="4">
    <location>
        <begin position="22"/>
        <end position="137"/>
    </location>
</feature>
<keyword evidence="2 3" id="KW-0378">Hydrolase</keyword>
<organism evidence="5 7">
    <name type="scientific">Yersinia enterocolitica</name>
    <dbReference type="NCBI Taxonomy" id="630"/>
    <lineage>
        <taxon>Bacteria</taxon>
        <taxon>Pseudomonadati</taxon>
        <taxon>Pseudomonadota</taxon>
        <taxon>Gammaproteobacteria</taxon>
        <taxon>Enterobacterales</taxon>
        <taxon>Yersiniaceae</taxon>
        <taxon>Yersinia</taxon>
    </lineage>
</organism>
<dbReference type="Gene3D" id="3.10.129.10">
    <property type="entry name" value="Hotdog Thioesterase"/>
    <property type="match status" value="1"/>
</dbReference>
<dbReference type="CDD" id="cd03442">
    <property type="entry name" value="BFIT_BACH"/>
    <property type="match status" value="1"/>
</dbReference>
<dbReference type="KEGG" id="yet:CH48_3916"/>
<dbReference type="GeneID" id="31409175"/>
<dbReference type="EC" id="3.1.2.20" evidence="6"/>
<reference evidence="5 7" key="1">
    <citation type="submission" date="2015-03" db="EMBL/GenBank/DDBJ databases">
        <authorList>
            <person name="Murphy D."/>
        </authorList>
    </citation>
    <scope>NUCLEOTIDE SEQUENCE [LARGE SCALE GENOMIC DNA]</scope>
    <source>
        <strain evidence="5 7">IP26249</strain>
    </source>
</reference>
<sequence length="156" mass="16813">MTQEQISPRGERLLPGGEQVLPNGELVLRTLAMPADTNANGDIFGGWLMSQMDIGGAIQAKEIAQGRVVTVRVDGMTFLKPVAVGDVVCCYARCIRSGRSSITINIEVWVKKVSSEPIGQRYKATEAVFTYVAVDDIGKARALPEGSRNFEVGATQ</sequence>
<dbReference type="NCBIfam" id="NF007970">
    <property type="entry name" value="PRK10694.1"/>
    <property type="match status" value="1"/>
</dbReference>
<dbReference type="InterPro" id="IPR006683">
    <property type="entry name" value="Thioestr_dom"/>
</dbReference>
<reference evidence="6 8" key="2">
    <citation type="submission" date="2021-01" db="EMBL/GenBank/DDBJ databases">
        <title>FDA dAtabase for Regulatory Grade micrObial Sequences (FDA-ARGOS): Supporting development and validation of Infectious Disease Dx tests.</title>
        <authorList>
            <person name="Blissenbach B."/>
            <person name="Krut O."/>
            <person name="Tallon L."/>
            <person name="Sadzewicz L."/>
            <person name="Zhao X."/>
            <person name="Boylan J."/>
            <person name="Ott S."/>
            <person name="Bowen H."/>
            <person name="Vavikolanu K."/>
            <person name="Mehta A."/>
            <person name="Aluvathingal J."/>
            <person name="Nadendla S."/>
            <person name="Yan Y."/>
            <person name="Sichtig H."/>
        </authorList>
    </citation>
    <scope>NUCLEOTIDE SEQUENCE [LARGE SCALE GENOMIC DNA]</scope>
    <source>
        <strain evidence="6 8">FDAARGOS_1082</strain>
    </source>
</reference>
<dbReference type="AlphaFoldDB" id="A0A0E1NH66"/>
<gene>
    <name evidence="6" type="primary">yciA</name>
    <name evidence="5" type="ORF">ERS137941_02719</name>
    <name evidence="6" type="ORF">I6I39_18905</name>
</gene>
<dbReference type="EMBL" id="CP068146">
    <property type="protein sequence ID" value="QQU46937.1"/>
    <property type="molecule type" value="Genomic_DNA"/>
</dbReference>
<dbReference type="PANTHER" id="PTHR11049">
    <property type="entry name" value="ACYL COENZYME A THIOESTER HYDROLASE"/>
    <property type="match status" value="1"/>
</dbReference>
<protein>
    <submittedName>
        <fullName evidence="6">Acyl-CoA thioester hydrolase YciA</fullName>
        <ecNumber evidence="6">3.1.2.20</ecNumber>
    </submittedName>
    <submittedName>
        <fullName evidence="5">Putative acyl-CoA thioester hydrolase</fullName>
        <ecNumber evidence="5">3.1.2.-</ecNumber>
    </submittedName>
</protein>
<dbReference type="InterPro" id="IPR033120">
    <property type="entry name" value="HOTDOG_ACOT"/>
</dbReference>
<evidence type="ECO:0000313" key="7">
    <source>
        <dbReference type="Proteomes" id="UP000048841"/>
    </source>
</evidence>
<dbReference type="PROSITE" id="PS51770">
    <property type="entry name" value="HOTDOG_ACOT"/>
    <property type="match status" value="1"/>
</dbReference>
<evidence type="ECO:0000259" key="4">
    <source>
        <dbReference type="PROSITE" id="PS51770"/>
    </source>
</evidence>
<dbReference type="InterPro" id="IPR029069">
    <property type="entry name" value="HotDog_dom_sf"/>
</dbReference>
<proteinExistence type="inferred from homology"/>
<dbReference type="GO" id="GO:0005829">
    <property type="term" value="C:cytosol"/>
    <property type="evidence" value="ECO:0007669"/>
    <property type="project" value="TreeGrafter"/>
</dbReference>
<evidence type="ECO:0000313" key="5">
    <source>
        <dbReference type="EMBL" id="CFQ66566.1"/>
    </source>
</evidence>
<dbReference type="RefSeq" id="WP_005164181.1">
    <property type="nucleotide sequence ID" value="NZ_CGBC01000015.1"/>
</dbReference>
<dbReference type="GO" id="GO:0006637">
    <property type="term" value="P:acyl-CoA metabolic process"/>
    <property type="evidence" value="ECO:0007669"/>
    <property type="project" value="TreeGrafter"/>
</dbReference>
<evidence type="ECO:0000256" key="3">
    <source>
        <dbReference type="PROSITE-ProRule" id="PRU01106"/>
    </source>
</evidence>
<accession>A0A0E1NH66</accession>